<accession>X0Z080</accession>
<protein>
    <recommendedName>
        <fullName evidence="1">Right handed beta helix domain-containing protein</fullName>
    </recommendedName>
</protein>
<proteinExistence type="predicted"/>
<dbReference type="SUPFAM" id="SSF51126">
    <property type="entry name" value="Pectin lyase-like"/>
    <property type="match status" value="1"/>
</dbReference>
<dbReference type="EMBL" id="BARS01052192">
    <property type="protein sequence ID" value="GAG52067.1"/>
    <property type="molecule type" value="Genomic_DNA"/>
</dbReference>
<name>X0Z080_9ZZZZ</name>
<dbReference type="AlphaFoldDB" id="X0Z080"/>
<reference evidence="2" key="1">
    <citation type="journal article" date="2014" name="Front. Microbiol.">
        <title>High frequency of phylogenetically diverse reductive dehalogenase-homologous genes in deep subseafloor sedimentary metagenomes.</title>
        <authorList>
            <person name="Kawai M."/>
            <person name="Futagami T."/>
            <person name="Toyoda A."/>
            <person name="Takaki Y."/>
            <person name="Nishi S."/>
            <person name="Hori S."/>
            <person name="Arai W."/>
            <person name="Tsubouchi T."/>
            <person name="Morono Y."/>
            <person name="Uchiyama I."/>
            <person name="Ito T."/>
            <person name="Fujiyama A."/>
            <person name="Inagaki F."/>
            <person name="Takami H."/>
        </authorList>
    </citation>
    <scope>NUCLEOTIDE SEQUENCE</scope>
    <source>
        <strain evidence="2">Expedition CK06-06</strain>
    </source>
</reference>
<evidence type="ECO:0000259" key="1">
    <source>
        <dbReference type="Pfam" id="PF13229"/>
    </source>
</evidence>
<dbReference type="InterPro" id="IPR039448">
    <property type="entry name" value="Beta_helix"/>
</dbReference>
<feature type="non-terminal residue" evidence="2">
    <location>
        <position position="1"/>
    </location>
</feature>
<dbReference type="InterPro" id="IPR011050">
    <property type="entry name" value="Pectin_lyase_fold/virulence"/>
</dbReference>
<dbReference type="Pfam" id="PF13229">
    <property type="entry name" value="Beta_helix"/>
    <property type="match status" value="1"/>
</dbReference>
<sequence>VGINAGDVSGFSNIVGSTFVAVDRNFSYSIAFTVTVYAAGVITLNADLGFALTGQTFWLLNDEDYISSDQDWIWRSNVLKISSTVDPSTLAITKTTEDIGLNVTGSGCSISNINMSNYFQHSVYIQASNLTISACNIHDSRGEGLYGRKQYSNLNILDSTFERIANQGMWLSAITTLNILRCTVTDIGMGLNVGWNNHLSDSAEGFSNGKGVFITVDQDNALLEATNIIISY</sequence>
<evidence type="ECO:0000313" key="2">
    <source>
        <dbReference type="EMBL" id="GAG52067.1"/>
    </source>
</evidence>
<organism evidence="2">
    <name type="scientific">marine sediment metagenome</name>
    <dbReference type="NCBI Taxonomy" id="412755"/>
    <lineage>
        <taxon>unclassified sequences</taxon>
        <taxon>metagenomes</taxon>
        <taxon>ecological metagenomes</taxon>
    </lineage>
</organism>
<feature type="non-terminal residue" evidence="2">
    <location>
        <position position="232"/>
    </location>
</feature>
<comment type="caution">
    <text evidence="2">The sequence shown here is derived from an EMBL/GenBank/DDBJ whole genome shotgun (WGS) entry which is preliminary data.</text>
</comment>
<feature type="domain" description="Right handed beta helix" evidence="1">
    <location>
        <begin position="102"/>
        <end position="196"/>
    </location>
</feature>
<gene>
    <name evidence="2" type="ORF">S01H1_77634</name>
</gene>
<dbReference type="InterPro" id="IPR012334">
    <property type="entry name" value="Pectin_lyas_fold"/>
</dbReference>
<dbReference type="Gene3D" id="2.160.20.10">
    <property type="entry name" value="Single-stranded right-handed beta-helix, Pectin lyase-like"/>
    <property type="match status" value="1"/>
</dbReference>